<sequence>MARPVPTKIAASAQPDLFNDVPEPTRGPSTTAADLLASATYKVQRKLVGRLAVTDEAVQQLIDALTLAPDHRLTAARAAGTLGVPTNRVPMMVSQVAKLLNVEGYPVVSSDPATQTVVLDPALLAEQYGVRLA</sequence>
<name>A0A4Q9KD79_9ACTN</name>
<dbReference type="RefSeq" id="WP_131169578.1">
    <property type="nucleotide sequence ID" value="NZ_SDMQ01000015.1"/>
</dbReference>
<evidence type="ECO:0000256" key="1">
    <source>
        <dbReference type="SAM" id="MobiDB-lite"/>
    </source>
</evidence>
<dbReference type="Proteomes" id="UP000292373">
    <property type="component" value="Unassembled WGS sequence"/>
</dbReference>
<proteinExistence type="predicted"/>
<evidence type="ECO:0000259" key="2">
    <source>
        <dbReference type="Pfam" id="PF25863"/>
    </source>
</evidence>
<dbReference type="AlphaFoldDB" id="A0A4Q9KD79"/>
<comment type="caution">
    <text evidence="3">The sequence shown here is derived from an EMBL/GenBank/DDBJ whole genome shotgun (WGS) entry which is preliminary data.</text>
</comment>
<feature type="region of interest" description="Disordered" evidence="1">
    <location>
        <begin position="1"/>
        <end position="31"/>
    </location>
</feature>
<dbReference type="OrthoDB" id="6725302at2"/>
<organism evidence="3 4">
    <name type="scientific">Propioniciclava sinopodophylli</name>
    <dbReference type="NCBI Taxonomy" id="1837344"/>
    <lineage>
        <taxon>Bacteria</taxon>
        <taxon>Bacillati</taxon>
        <taxon>Actinomycetota</taxon>
        <taxon>Actinomycetes</taxon>
        <taxon>Propionibacteriales</taxon>
        <taxon>Propionibacteriaceae</taxon>
        <taxon>Propioniciclava</taxon>
    </lineage>
</organism>
<evidence type="ECO:0000313" key="4">
    <source>
        <dbReference type="Proteomes" id="UP000292373"/>
    </source>
</evidence>
<accession>A0A4Q9KD79</accession>
<dbReference type="InterPro" id="IPR058882">
    <property type="entry name" value="PglZ_C"/>
</dbReference>
<feature type="domain" description="Alkaline phosphatase-like protein PglZ C-terminal" evidence="2">
    <location>
        <begin position="30"/>
        <end position="129"/>
    </location>
</feature>
<keyword evidence="4" id="KW-1185">Reference proteome</keyword>
<dbReference type="EMBL" id="SDMQ01000015">
    <property type="protein sequence ID" value="TBT82999.1"/>
    <property type="molecule type" value="Genomic_DNA"/>
</dbReference>
<protein>
    <recommendedName>
        <fullName evidence="2">Alkaline phosphatase-like protein PglZ C-terminal domain-containing protein</fullName>
    </recommendedName>
</protein>
<gene>
    <name evidence="3" type="ORF">ET989_12740</name>
</gene>
<reference evidence="3 4" key="1">
    <citation type="submission" date="2019-01" db="EMBL/GenBank/DDBJ databases">
        <title>Lactibacter flavus gen. nov., sp. nov., a novel bacterium of the family Propionibacteriaceae isolated from raw milk and dairy products.</title>
        <authorList>
            <person name="Huptas C."/>
            <person name="Wenning M."/>
            <person name="Breitenwieser F."/>
            <person name="Doll E."/>
            <person name="Von Neubeck M."/>
            <person name="Busse H.-J."/>
            <person name="Scherer S."/>
        </authorList>
    </citation>
    <scope>NUCLEOTIDE SEQUENCE [LARGE SCALE GENOMIC DNA]</scope>
    <source>
        <strain evidence="3 4">KCTC 33808</strain>
    </source>
</reference>
<evidence type="ECO:0000313" key="3">
    <source>
        <dbReference type="EMBL" id="TBT82999.1"/>
    </source>
</evidence>
<dbReference type="Pfam" id="PF25863">
    <property type="entry name" value="PglZ_C"/>
    <property type="match status" value="1"/>
</dbReference>